<dbReference type="AlphaFoldDB" id="A0A8E2J3S7"/>
<keyword evidence="1" id="KW-0812">Transmembrane</keyword>
<evidence type="ECO:0000313" key="2">
    <source>
        <dbReference type="EMBL" id="OCH94026.1"/>
    </source>
</evidence>
<gene>
    <name evidence="2" type="ORF">OBBRIDRAFT_832190</name>
</gene>
<sequence>MGFGSHSLIYTIRVIVESGLMYTLAAIALFVTTLLNSPSVSIVGGCRGITFNLIIIRFDNNLADRSTVSAQSNTRSIPLGSLPHNE</sequence>
<dbReference type="Proteomes" id="UP000250043">
    <property type="component" value="Unassembled WGS sequence"/>
</dbReference>
<protein>
    <submittedName>
        <fullName evidence="2">Uncharacterized protein</fullName>
    </submittedName>
</protein>
<dbReference type="EMBL" id="KV722348">
    <property type="protein sequence ID" value="OCH94026.1"/>
    <property type="molecule type" value="Genomic_DNA"/>
</dbReference>
<proteinExistence type="predicted"/>
<evidence type="ECO:0000256" key="1">
    <source>
        <dbReference type="SAM" id="Phobius"/>
    </source>
</evidence>
<feature type="transmembrane region" description="Helical" evidence="1">
    <location>
        <begin position="20"/>
        <end position="37"/>
    </location>
</feature>
<reference evidence="2 3" key="1">
    <citation type="submission" date="2016-07" db="EMBL/GenBank/DDBJ databases">
        <title>Draft genome of the white-rot fungus Obba rivulosa 3A-2.</title>
        <authorList>
            <consortium name="DOE Joint Genome Institute"/>
            <person name="Miettinen O."/>
            <person name="Riley R."/>
            <person name="Acob R."/>
            <person name="Barry K."/>
            <person name="Cullen D."/>
            <person name="De Vries R."/>
            <person name="Hainaut M."/>
            <person name="Hatakka A."/>
            <person name="Henrissat B."/>
            <person name="Hilden K."/>
            <person name="Kuo R."/>
            <person name="Labutti K."/>
            <person name="Lipzen A."/>
            <person name="Makela M.R."/>
            <person name="Sandor L."/>
            <person name="Spatafora J.W."/>
            <person name="Grigoriev I.V."/>
            <person name="Hibbett D.S."/>
        </authorList>
    </citation>
    <scope>NUCLEOTIDE SEQUENCE [LARGE SCALE GENOMIC DNA]</scope>
    <source>
        <strain evidence="2 3">3A-2</strain>
    </source>
</reference>
<keyword evidence="1" id="KW-1133">Transmembrane helix</keyword>
<name>A0A8E2J3S7_9APHY</name>
<accession>A0A8E2J3S7</accession>
<organism evidence="2 3">
    <name type="scientific">Obba rivulosa</name>
    <dbReference type="NCBI Taxonomy" id="1052685"/>
    <lineage>
        <taxon>Eukaryota</taxon>
        <taxon>Fungi</taxon>
        <taxon>Dikarya</taxon>
        <taxon>Basidiomycota</taxon>
        <taxon>Agaricomycotina</taxon>
        <taxon>Agaricomycetes</taxon>
        <taxon>Polyporales</taxon>
        <taxon>Gelatoporiaceae</taxon>
        <taxon>Obba</taxon>
    </lineage>
</organism>
<keyword evidence="3" id="KW-1185">Reference proteome</keyword>
<evidence type="ECO:0000313" key="3">
    <source>
        <dbReference type="Proteomes" id="UP000250043"/>
    </source>
</evidence>
<dbReference type="OrthoDB" id="3357408at2759"/>
<keyword evidence="1" id="KW-0472">Membrane</keyword>